<dbReference type="PANTHER" id="PTHR43605:SF10">
    <property type="entry name" value="ACYL-COA SYNTHETASE MEDIUM CHAIN FAMILY MEMBER 3"/>
    <property type="match status" value="1"/>
</dbReference>
<gene>
    <name evidence="7" type="ORF">GL263_20335</name>
</gene>
<keyword evidence="2" id="KW-0436">Ligase</keyword>
<comment type="caution">
    <text evidence="7">The sequence shown here is derived from an EMBL/GenBank/DDBJ whole genome shotgun (WGS) entry which is preliminary data.</text>
</comment>
<keyword evidence="3" id="KW-0547">Nucleotide-binding</keyword>
<dbReference type="InterPro" id="IPR025110">
    <property type="entry name" value="AMP-bd_C"/>
</dbReference>
<evidence type="ECO:0000256" key="2">
    <source>
        <dbReference type="ARBA" id="ARBA00022598"/>
    </source>
</evidence>
<feature type="domain" description="AMP-binding enzyme C-terminal" evidence="6">
    <location>
        <begin position="273"/>
        <end position="350"/>
    </location>
</feature>
<dbReference type="Pfam" id="PF00501">
    <property type="entry name" value="AMP-binding"/>
    <property type="match status" value="1"/>
</dbReference>
<dbReference type="InterPro" id="IPR051087">
    <property type="entry name" value="Mitochondrial_ACSM"/>
</dbReference>
<evidence type="ECO:0000256" key="3">
    <source>
        <dbReference type="ARBA" id="ARBA00022741"/>
    </source>
</evidence>
<evidence type="ECO:0000259" key="6">
    <source>
        <dbReference type="Pfam" id="PF13193"/>
    </source>
</evidence>
<dbReference type="Gene3D" id="3.30.300.30">
    <property type="match status" value="1"/>
</dbReference>
<keyword evidence="4" id="KW-0067">ATP-binding</keyword>
<dbReference type="Proteomes" id="UP000766698">
    <property type="component" value="Unassembled WGS sequence"/>
</dbReference>
<proteinExistence type="inferred from homology"/>
<name>A0ABR6ELR3_9ACTN</name>
<accession>A0ABR6ELR3</accession>
<evidence type="ECO:0000313" key="7">
    <source>
        <dbReference type="EMBL" id="MBB1245880.1"/>
    </source>
</evidence>
<dbReference type="PANTHER" id="PTHR43605">
    <property type="entry name" value="ACYL-COENZYME A SYNTHETASE"/>
    <property type="match status" value="1"/>
</dbReference>
<dbReference type="InterPro" id="IPR045851">
    <property type="entry name" value="AMP-bd_C_sf"/>
</dbReference>
<evidence type="ECO:0000256" key="1">
    <source>
        <dbReference type="ARBA" id="ARBA00006432"/>
    </source>
</evidence>
<sequence>TDFAPDGPTRADDTLLLYFTSGTTAEPKLVEHTHVSYPVGHLTTMYGLGLQPGDVHLNISSPGWAKHAWSSLFAPWTAEATVFVHNYQRFDAAALMRQMDHGGVTTFCAPPTVWRMLVQADLSRLRKPPREAVSAGEPLNPEIIETVREAWGLTVRDGYGQTETTLQIANPPGQPVRDGSMGRPMPGYHVELVDPVSGKAGVDEGEICLGLAHRPVALMVGYHGDEERTADVMAGGYYHTGDIASRDADGYLTYVGRRDDVFKSSDYKISPFELESVLLEHEAVAEAAVVPAPDPLRLTVPKAYVVLAAGWEPGLETARALFEHSRARLAPYKRIRRLEFAPLPKTVSGKIRRIELREATASGSAAEYQESDFA</sequence>
<dbReference type="RefSeq" id="WP_182857171.1">
    <property type="nucleotide sequence ID" value="NZ_WMLF01000362.1"/>
</dbReference>
<feature type="domain" description="AMP-dependent synthetase/ligase" evidence="5">
    <location>
        <begin position="8"/>
        <end position="211"/>
    </location>
</feature>
<dbReference type="SUPFAM" id="SSF56801">
    <property type="entry name" value="Acetyl-CoA synthetase-like"/>
    <property type="match status" value="1"/>
</dbReference>
<evidence type="ECO:0000259" key="5">
    <source>
        <dbReference type="Pfam" id="PF00501"/>
    </source>
</evidence>
<dbReference type="InterPro" id="IPR000873">
    <property type="entry name" value="AMP-dep_synth/lig_dom"/>
</dbReference>
<dbReference type="Gene3D" id="3.40.50.12780">
    <property type="entry name" value="N-terminal domain of ligase-like"/>
    <property type="match status" value="1"/>
</dbReference>
<dbReference type="EMBL" id="WMLF01000362">
    <property type="protein sequence ID" value="MBB1245880.1"/>
    <property type="molecule type" value="Genomic_DNA"/>
</dbReference>
<evidence type="ECO:0000256" key="4">
    <source>
        <dbReference type="ARBA" id="ARBA00022840"/>
    </source>
</evidence>
<dbReference type="InterPro" id="IPR042099">
    <property type="entry name" value="ANL_N_sf"/>
</dbReference>
<comment type="similarity">
    <text evidence="1">Belongs to the ATP-dependent AMP-binding enzyme family.</text>
</comment>
<feature type="non-terminal residue" evidence="7">
    <location>
        <position position="1"/>
    </location>
</feature>
<dbReference type="Pfam" id="PF13193">
    <property type="entry name" value="AMP-binding_C"/>
    <property type="match status" value="1"/>
</dbReference>
<evidence type="ECO:0000313" key="8">
    <source>
        <dbReference type="Proteomes" id="UP000766698"/>
    </source>
</evidence>
<keyword evidence="8" id="KW-1185">Reference proteome</keyword>
<protein>
    <submittedName>
        <fullName evidence="7">AMP-binding protein</fullName>
    </submittedName>
</protein>
<organism evidence="7 8">
    <name type="scientific">Streptomyces durbertensis</name>
    <dbReference type="NCBI Taxonomy" id="2448886"/>
    <lineage>
        <taxon>Bacteria</taxon>
        <taxon>Bacillati</taxon>
        <taxon>Actinomycetota</taxon>
        <taxon>Actinomycetes</taxon>
        <taxon>Kitasatosporales</taxon>
        <taxon>Streptomycetaceae</taxon>
        <taxon>Streptomyces</taxon>
    </lineage>
</organism>
<reference evidence="8" key="1">
    <citation type="journal article" date="2020" name="Syst. Appl. Microbiol.">
        <title>Streptomyces alkaliterrae sp. nov., isolated from an alkaline soil, and emended descriptions of Streptomyces alkaliphilus, Streptomyces calidiresistens and Streptomyces durbertensis.</title>
        <authorList>
            <person name="Swiecimska M."/>
            <person name="Golinska P."/>
            <person name="Nouioui I."/>
            <person name="Wypij M."/>
            <person name="Rai M."/>
            <person name="Sangal V."/>
            <person name="Goodfellow M."/>
        </authorList>
    </citation>
    <scope>NUCLEOTIDE SEQUENCE [LARGE SCALE GENOMIC DNA]</scope>
    <source>
        <strain evidence="8">DSM 104538</strain>
    </source>
</reference>